<sequence length="193" mass="20393">MGEWRGERGEGVTRRGLVVGGGWGFACLVASSSGHMAPSRPLCTWGPGLVGPTVSYQEELNGNGNWKIDEENQPDPNKDGHYENQSVHMERECQPTTSGGTERDWEQTAQGGSGGWIRHRALGTALEQPVPRNTSEEEEEDDGAGVPPSPVDAAATAAWPLGTEAAIGGETRPLSAGDRDDDERRVANSSGGG</sequence>
<dbReference type="EnsemblPlants" id="OPUNC12G17020.1">
    <property type="protein sequence ID" value="OPUNC12G17020.1"/>
    <property type="gene ID" value="OPUNC12G17020"/>
</dbReference>
<protein>
    <submittedName>
        <fullName evidence="2">Uncharacterized protein</fullName>
    </submittedName>
</protein>
<dbReference type="Gramene" id="OPUNC12G17020.1">
    <property type="protein sequence ID" value="OPUNC12G17020.1"/>
    <property type="gene ID" value="OPUNC12G17020"/>
</dbReference>
<reference evidence="2" key="2">
    <citation type="submission" date="2018-05" db="EMBL/GenBank/DDBJ databases">
        <title>OpunRS2 (Oryza punctata Reference Sequence Version 2).</title>
        <authorList>
            <person name="Zhang J."/>
            <person name="Kudrna D."/>
            <person name="Lee S."/>
            <person name="Talag J."/>
            <person name="Welchert J."/>
            <person name="Wing R.A."/>
        </authorList>
    </citation>
    <scope>NUCLEOTIDE SEQUENCE [LARGE SCALE GENOMIC DNA]</scope>
</reference>
<feature type="compositionally biased region" description="Basic and acidic residues" evidence="1">
    <location>
        <begin position="76"/>
        <end position="93"/>
    </location>
</feature>
<dbReference type="Proteomes" id="UP000026962">
    <property type="component" value="Chromosome 12"/>
</dbReference>
<keyword evidence="3" id="KW-1185">Reference proteome</keyword>
<accession>A0A0E0MPL4</accession>
<evidence type="ECO:0000313" key="2">
    <source>
        <dbReference type="EnsemblPlants" id="OPUNC12G17020.1"/>
    </source>
</evidence>
<feature type="region of interest" description="Disordered" evidence="1">
    <location>
        <begin position="64"/>
        <end position="193"/>
    </location>
</feature>
<dbReference type="AlphaFoldDB" id="A0A0E0MPL4"/>
<proteinExistence type="predicted"/>
<evidence type="ECO:0000313" key="3">
    <source>
        <dbReference type="Proteomes" id="UP000026962"/>
    </source>
</evidence>
<reference evidence="2" key="1">
    <citation type="submission" date="2015-04" db="UniProtKB">
        <authorList>
            <consortium name="EnsemblPlants"/>
        </authorList>
    </citation>
    <scope>IDENTIFICATION</scope>
</reference>
<dbReference type="PROSITE" id="PS51257">
    <property type="entry name" value="PROKAR_LIPOPROTEIN"/>
    <property type="match status" value="1"/>
</dbReference>
<evidence type="ECO:0000256" key="1">
    <source>
        <dbReference type="SAM" id="MobiDB-lite"/>
    </source>
</evidence>
<organism evidence="2">
    <name type="scientific">Oryza punctata</name>
    <name type="common">Red rice</name>
    <dbReference type="NCBI Taxonomy" id="4537"/>
    <lineage>
        <taxon>Eukaryota</taxon>
        <taxon>Viridiplantae</taxon>
        <taxon>Streptophyta</taxon>
        <taxon>Embryophyta</taxon>
        <taxon>Tracheophyta</taxon>
        <taxon>Spermatophyta</taxon>
        <taxon>Magnoliopsida</taxon>
        <taxon>Liliopsida</taxon>
        <taxon>Poales</taxon>
        <taxon>Poaceae</taxon>
        <taxon>BOP clade</taxon>
        <taxon>Oryzoideae</taxon>
        <taxon>Oryzeae</taxon>
        <taxon>Oryzinae</taxon>
        <taxon>Oryza</taxon>
    </lineage>
</organism>
<name>A0A0E0MPL4_ORYPU</name>
<dbReference type="HOGENOM" id="CLU_1410868_0_0_1"/>